<proteinExistence type="inferred from homology"/>
<dbReference type="InterPro" id="IPR016477">
    <property type="entry name" value="Fructo-/Ketosamine-3-kinase"/>
</dbReference>
<dbReference type="PIRSF" id="PIRSF006221">
    <property type="entry name" value="Ketosamine-3-kinase"/>
    <property type="match status" value="1"/>
</dbReference>
<dbReference type="Proteomes" id="UP000256561">
    <property type="component" value="Unassembled WGS sequence"/>
</dbReference>
<comment type="similarity">
    <text evidence="1 2">Belongs to the fructosamine kinase family.</text>
</comment>
<dbReference type="SUPFAM" id="SSF56112">
    <property type="entry name" value="Protein kinase-like (PK-like)"/>
    <property type="match status" value="1"/>
</dbReference>
<protein>
    <submittedName>
        <fullName evidence="3">Fructosamine kinase family protein</fullName>
    </submittedName>
</protein>
<evidence type="ECO:0000256" key="2">
    <source>
        <dbReference type="PIRNR" id="PIRNR006221"/>
    </source>
</evidence>
<dbReference type="AlphaFoldDB" id="A0A3D8MBC2"/>
<evidence type="ECO:0000313" key="3">
    <source>
        <dbReference type="EMBL" id="RDV27517.1"/>
    </source>
</evidence>
<keyword evidence="4" id="KW-1185">Reference proteome</keyword>
<dbReference type="Gene3D" id="3.90.1200.10">
    <property type="match status" value="1"/>
</dbReference>
<dbReference type="InterPro" id="IPR011009">
    <property type="entry name" value="Kinase-like_dom_sf"/>
</dbReference>
<evidence type="ECO:0000313" key="4">
    <source>
        <dbReference type="Proteomes" id="UP000256561"/>
    </source>
</evidence>
<accession>A0A3D8MBC2</accession>
<dbReference type="GO" id="GO:0016301">
    <property type="term" value="F:kinase activity"/>
    <property type="evidence" value="ECO:0007669"/>
    <property type="project" value="UniProtKB-UniRule"/>
</dbReference>
<keyword evidence="2 3" id="KW-0418">Kinase</keyword>
<keyword evidence="2" id="KW-0808">Transferase</keyword>
<dbReference type="RefSeq" id="WP_115592416.1">
    <property type="nucleotide sequence ID" value="NZ_QRHA01000003.1"/>
</dbReference>
<dbReference type="EMBL" id="QRHA01000003">
    <property type="protein sequence ID" value="RDV27517.1"/>
    <property type="molecule type" value="Genomic_DNA"/>
</dbReference>
<dbReference type="PANTHER" id="PTHR12149:SF8">
    <property type="entry name" value="PROTEIN-RIBULOSAMINE 3-KINASE"/>
    <property type="match status" value="1"/>
</dbReference>
<dbReference type="Pfam" id="PF03881">
    <property type="entry name" value="Fructosamin_kin"/>
    <property type="match status" value="1"/>
</dbReference>
<dbReference type="Gene3D" id="3.30.200.20">
    <property type="entry name" value="Phosphorylase Kinase, domain 1"/>
    <property type="match status" value="1"/>
</dbReference>
<comment type="caution">
    <text evidence="3">The sequence shown here is derived from an EMBL/GenBank/DDBJ whole genome shotgun (WGS) entry which is preliminary data.</text>
</comment>
<dbReference type="PANTHER" id="PTHR12149">
    <property type="entry name" value="FRUCTOSAMINE 3 KINASE-RELATED PROTEIN"/>
    <property type="match status" value="1"/>
</dbReference>
<evidence type="ECO:0000256" key="1">
    <source>
        <dbReference type="ARBA" id="ARBA00009460"/>
    </source>
</evidence>
<gene>
    <name evidence="3" type="ORF">DXV75_05680</name>
</gene>
<sequence length="292" mass="33314">MWHFISERISEATGALFVCQSRTEVQGGDTHQCYVIRDDTHRYFVKVCAQQCHGQLACEADGLKAIAKTGQLLTPPLICHGSVELGHQESEYLVLGFVRFISPEASHWYMLGEQLARLHQQPTDGQYGWRTDNFIGKTRQKNQWNGNWACFFAEQRIGWMLEELARHNQRLVNIDVFITQIAQFLSSHRPEPALLHGDLWSGNASICKRGPIVYDPAVYIGDRETDLAMSELFGAFPAGFYQGYHDTYAIDGDYARRKSLYQLYHLLNHALIFGGHYLASCKSAIIHFQQQL</sequence>
<name>A0A3D8MBC2_9ALTE</name>
<dbReference type="OrthoDB" id="5291879at2"/>
<reference evidence="4" key="1">
    <citation type="submission" date="2018-08" db="EMBL/GenBank/DDBJ databases">
        <authorList>
            <person name="Zhang J."/>
            <person name="Du Z.-J."/>
        </authorList>
    </citation>
    <scope>NUCLEOTIDE SEQUENCE [LARGE SCALE GENOMIC DNA]</scope>
    <source>
        <strain evidence="4">KCTC 52655</strain>
    </source>
</reference>
<organism evidence="3 4">
    <name type="scientific">Alteromonas aestuariivivens</name>
    <dbReference type="NCBI Taxonomy" id="1938339"/>
    <lineage>
        <taxon>Bacteria</taxon>
        <taxon>Pseudomonadati</taxon>
        <taxon>Pseudomonadota</taxon>
        <taxon>Gammaproteobacteria</taxon>
        <taxon>Alteromonadales</taxon>
        <taxon>Alteromonadaceae</taxon>
        <taxon>Alteromonas/Salinimonas group</taxon>
        <taxon>Alteromonas</taxon>
    </lineage>
</organism>